<accession>A0A8S5RWP8</accession>
<dbReference type="EMBL" id="BK032497">
    <property type="protein sequence ID" value="DAF42931.1"/>
    <property type="molecule type" value="Genomic_DNA"/>
</dbReference>
<organism evidence="1">
    <name type="scientific">Siphoviridae sp. ctHip2</name>
    <dbReference type="NCBI Taxonomy" id="2827830"/>
    <lineage>
        <taxon>Viruses</taxon>
        <taxon>Duplodnaviria</taxon>
        <taxon>Heunggongvirae</taxon>
        <taxon>Uroviricota</taxon>
        <taxon>Caudoviricetes</taxon>
    </lineage>
</organism>
<protein>
    <submittedName>
        <fullName evidence="1">Uncharacterized protein</fullName>
    </submittedName>
</protein>
<evidence type="ECO:0000313" key="1">
    <source>
        <dbReference type="EMBL" id="DAF42931.1"/>
    </source>
</evidence>
<reference evidence="1" key="1">
    <citation type="journal article" date="2021" name="Proc. Natl. Acad. Sci. U.S.A.">
        <title>A Catalog of Tens of Thousands of Viruses from Human Metagenomes Reveals Hidden Associations with Chronic Diseases.</title>
        <authorList>
            <person name="Tisza M.J."/>
            <person name="Buck C.B."/>
        </authorList>
    </citation>
    <scope>NUCLEOTIDE SEQUENCE</scope>
    <source>
        <strain evidence="1">CtHip2</strain>
    </source>
</reference>
<name>A0A8S5RWP8_9CAUD</name>
<proteinExistence type="predicted"/>
<sequence length="167" mass="19906">MENAILIEDKQIEKGFKQIYPNNNDVEISLKSWRDGWPWISKGWETRRLTIYENIKEWNKNFFKVDVDYTDDYSVKLYLTKSFRTKTYGVDKIYIKNGDDEPLCLTKVNSKDYKIIAKKIDKIYFNINEHSLLILTDKNFISKKEKKLLKEKSITEAANNSIEELFN</sequence>